<dbReference type="EMBL" id="MU865614">
    <property type="protein sequence ID" value="KAK4220928.1"/>
    <property type="molecule type" value="Genomic_DNA"/>
</dbReference>
<name>A0AAN7BEF6_9PEZI</name>
<dbReference type="AlphaFoldDB" id="A0AAN7BEF6"/>
<dbReference type="Proteomes" id="UP001301958">
    <property type="component" value="Unassembled WGS sequence"/>
</dbReference>
<evidence type="ECO:0000313" key="2">
    <source>
        <dbReference type="Proteomes" id="UP001301958"/>
    </source>
</evidence>
<keyword evidence="2" id="KW-1185">Reference proteome</keyword>
<reference evidence="1" key="2">
    <citation type="submission" date="2023-05" db="EMBL/GenBank/DDBJ databases">
        <authorList>
            <consortium name="Lawrence Berkeley National Laboratory"/>
            <person name="Steindorff A."/>
            <person name="Hensen N."/>
            <person name="Bonometti L."/>
            <person name="Westerberg I."/>
            <person name="Brannstrom I.O."/>
            <person name="Guillou S."/>
            <person name="Cros-Aarteil S."/>
            <person name="Calhoun S."/>
            <person name="Haridas S."/>
            <person name="Kuo A."/>
            <person name="Mondo S."/>
            <person name="Pangilinan J."/>
            <person name="Riley R."/>
            <person name="Labutti K."/>
            <person name="Andreopoulos B."/>
            <person name="Lipzen A."/>
            <person name="Chen C."/>
            <person name="Yanf M."/>
            <person name="Daum C."/>
            <person name="Ng V."/>
            <person name="Clum A."/>
            <person name="Ohm R."/>
            <person name="Martin F."/>
            <person name="Silar P."/>
            <person name="Natvig D."/>
            <person name="Lalanne C."/>
            <person name="Gautier V."/>
            <person name="Ament-Velasquez S.L."/>
            <person name="Kruys A."/>
            <person name="Hutchinson M.I."/>
            <person name="Powell A.J."/>
            <person name="Barry K."/>
            <person name="Miller A.N."/>
            <person name="Grigoriev I.V."/>
            <person name="Debuchy R."/>
            <person name="Gladieux P."/>
            <person name="Thoren M.H."/>
            <person name="Johannesson H."/>
        </authorList>
    </citation>
    <scope>NUCLEOTIDE SEQUENCE</scope>
    <source>
        <strain evidence="1">CBS 990.96</strain>
    </source>
</reference>
<comment type="caution">
    <text evidence="1">The sequence shown here is derived from an EMBL/GenBank/DDBJ whole genome shotgun (WGS) entry which is preliminary data.</text>
</comment>
<protein>
    <submittedName>
        <fullName evidence="1">Uncharacterized protein</fullName>
    </submittedName>
</protein>
<accession>A0AAN7BEF6</accession>
<organism evidence="1 2">
    <name type="scientific">Podospora fimiseda</name>
    <dbReference type="NCBI Taxonomy" id="252190"/>
    <lineage>
        <taxon>Eukaryota</taxon>
        <taxon>Fungi</taxon>
        <taxon>Dikarya</taxon>
        <taxon>Ascomycota</taxon>
        <taxon>Pezizomycotina</taxon>
        <taxon>Sordariomycetes</taxon>
        <taxon>Sordariomycetidae</taxon>
        <taxon>Sordariales</taxon>
        <taxon>Podosporaceae</taxon>
        <taxon>Podospora</taxon>
    </lineage>
</organism>
<proteinExistence type="predicted"/>
<sequence length="285" mass="31786">MAQFQSKDPQDAKPQRIAIGIDIDTRRVTAQTFACPFSKSNLSAPANIWFRPMRTEDWTTIAGIVDHICSRHHPPISESTLGTPSPFDVTGVQALSSRGSEHSRWYKIWDVLFPDCPHPSSPFLIYEEHDSSDHRSETLSVCAAPRATPTNSGYTSAPALFDIHISAQDKGLSHESEDDLQTVYSAVTTVVPTTLRESILHDCETIHDQIKPRLNSPDFKTDSILIPWIIKIFAIGLGLEDPCSGAANWGIMNFVHKHHKQISSQLRRVLQDIDSDNDSNPGRHE</sequence>
<reference evidence="1" key="1">
    <citation type="journal article" date="2023" name="Mol. Phylogenet. Evol.">
        <title>Genome-scale phylogeny and comparative genomics of the fungal order Sordariales.</title>
        <authorList>
            <person name="Hensen N."/>
            <person name="Bonometti L."/>
            <person name="Westerberg I."/>
            <person name="Brannstrom I.O."/>
            <person name="Guillou S."/>
            <person name="Cros-Aarteil S."/>
            <person name="Calhoun S."/>
            <person name="Haridas S."/>
            <person name="Kuo A."/>
            <person name="Mondo S."/>
            <person name="Pangilinan J."/>
            <person name="Riley R."/>
            <person name="LaButti K."/>
            <person name="Andreopoulos B."/>
            <person name="Lipzen A."/>
            <person name="Chen C."/>
            <person name="Yan M."/>
            <person name="Daum C."/>
            <person name="Ng V."/>
            <person name="Clum A."/>
            <person name="Steindorff A."/>
            <person name="Ohm R.A."/>
            <person name="Martin F."/>
            <person name="Silar P."/>
            <person name="Natvig D.O."/>
            <person name="Lalanne C."/>
            <person name="Gautier V."/>
            <person name="Ament-Velasquez S.L."/>
            <person name="Kruys A."/>
            <person name="Hutchinson M.I."/>
            <person name="Powell A.J."/>
            <person name="Barry K."/>
            <person name="Miller A.N."/>
            <person name="Grigoriev I.V."/>
            <person name="Debuchy R."/>
            <person name="Gladieux P."/>
            <person name="Hiltunen Thoren M."/>
            <person name="Johannesson H."/>
        </authorList>
    </citation>
    <scope>NUCLEOTIDE SEQUENCE</scope>
    <source>
        <strain evidence="1">CBS 990.96</strain>
    </source>
</reference>
<evidence type="ECO:0000313" key="1">
    <source>
        <dbReference type="EMBL" id="KAK4220928.1"/>
    </source>
</evidence>
<gene>
    <name evidence="1" type="ORF">QBC38DRAFT_550368</name>
</gene>